<keyword evidence="2" id="KW-1185">Reference proteome</keyword>
<dbReference type="EMBL" id="PVTE01000008">
    <property type="protein sequence ID" value="PRY39266.1"/>
    <property type="molecule type" value="Genomic_DNA"/>
</dbReference>
<name>A0A2T0T0S6_9BACT</name>
<dbReference type="Proteomes" id="UP000238375">
    <property type="component" value="Unassembled WGS sequence"/>
</dbReference>
<evidence type="ECO:0000313" key="2">
    <source>
        <dbReference type="Proteomes" id="UP000238375"/>
    </source>
</evidence>
<protein>
    <submittedName>
        <fullName evidence="1">Uncharacterized protein</fullName>
    </submittedName>
</protein>
<dbReference type="AlphaFoldDB" id="A0A2T0T0S6"/>
<proteinExistence type="predicted"/>
<reference evidence="1 2" key="1">
    <citation type="submission" date="2018-03" db="EMBL/GenBank/DDBJ databases">
        <title>Genomic Encyclopedia of Archaeal and Bacterial Type Strains, Phase II (KMG-II): from individual species to whole genera.</title>
        <authorList>
            <person name="Goeker M."/>
        </authorList>
    </citation>
    <scope>NUCLEOTIDE SEQUENCE [LARGE SCALE GENOMIC DNA]</scope>
    <source>
        <strain evidence="1 2">DSM 28354</strain>
    </source>
</reference>
<comment type="caution">
    <text evidence="1">The sequence shown here is derived from an EMBL/GenBank/DDBJ whole genome shotgun (WGS) entry which is preliminary data.</text>
</comment>
<sequence length="71" mass="8120">MQPRSSRPRTSTAHHPADFTFETWINDQDECLLDDDLSSFDTNWIISATDLFGTLELPIGDEQQDQYDEAA</sequence>
<evidence type="ECO:0000313" key="1">
    <source>
        <dbReference type="EMBL" id="PRY39266.1"/>
    </source>
</evidence>
<gene>
    <name evidence="1" type="ORF">CLV58_108156</name>
</gene>
<dbReference type="RefSeq" id="WP_106137950.1">
    <property type="nucleotide sequence ID" value="NZ_PVTE01000008.1"/>
</dbReference>
<dbReference type="OrthoDB" id="964611at2"/>
<organism evidence="1 2">
    <name type="scientific">Spirosoma oryzae</name>
    <dbReference type="NCBI Taxonomy" id="1469603"/>
    <lineage>
        <taxon>Bacteria</taxon>
        <taxon>Pseudomonadati</taxon>
        <taxon>Bacteroidota</taxon>
        <taxon>Cytophagia</taxon>
        <taxon>Cytophagales</taxon>
        <taxon>Cytophagaceae</taxon>
        <taxon>Spirosoma</taxon>
    </lineage>
</organism>
<accession>A0A2T0T0S6</accession>